<dbReference type="EMBL" id="JOKH01000015">
    <property type="protein sequence ID" value="KEQ11522.1"/>
    <property type="molecule type" value="Genomic_DNA"/>
</dbReference>
<organism evidence="2 3">
    <name type="scientific">Endozoicomonas numazuensis</name>
    <dbReference type="NCBI Taxonomy" id="1137799"/>
    <lineage>
        <taxon>Bacteria</taxon>
        <taxon>Pseudomonadati</taxon>
        <taxon>Pseudomonadota</taxon>
        <taxon>Gammaproteobacteria</taxon>
        <taxon>Oceanospirillales</taxon>
        <taxon>Endozoicomonadaceae</taxon>
        <taxon>Endozoicomonas</taxon>
    </lineage>
</organism>
<sequence length="94" mass="11243">MNTEKQLWSIKRIADFLDLSVNYTRNVIVKQANFPEPRFSIIEVNGKKQKSKPRWIDTEISEWVSQEYCSQSEMEERQPAKRGRKRKVSDKLRI</sequence>
<gene>
    <name evidence="2" type="ORF">GZ78_28855</name>
</gene>
<proteinExistence type="predicted"/>
<evidence type="ECO:0000256" key="1">
    <source>
        <dbReference type="SAM" id="MobiDB-lite"/>
    </source>
</evidence>
<reference evidence="2 3" key="1">
    <citation type="submission" date="2014-06" db="EMBL/GenBank/DDBJ databases">
        <title>Whole Genome Sequences of Three Symbiotic Endozoicomonas Bacteria.</title>
        <authorList>
            <person name="Neave M.J."/>
            <person name="Apprill A."/>
            <person name="Voolstra C.R."/>
        </authorList>
    </citation>
    <scope>NUCLEOTIDE SEQUENCE [LARGE SCALE GENOMIC DNA]</scope>
    <source>
        <strain evidence="2 3">DSM 25634</strain>
    </source>
</reference>
<protein>
    <recommendedName>
        <fullName evidence="4">AlpA family phage regulatory protein</fullName>
    </recommendedName>
</protein>
<dbReference type="Proteomes" id="UP000028073">
    <property type="component" value="Unassembled WGS sequence"/>
</dbReference>
<evidence type="ECO:0008006" key="4">
    <source>
        <dbReference type="Google" id="ProtNLM"/>
    </source>
</evidence>
<dbReference type="OrthoDB" id="9103293at2"/>
<keyword evidence="3" id="KW-1185">Reference proteome</keyword>
<accession>A0A081MZ99</accession>
<evidence type="ECO:0000313" key="2">
    <source>
        <dbReference type="EMBL" id="KEQ11522.1"/>
    </source>
</evidence>
<evidence type="ECO:0000313" key="3">
    <source>
        <dbReference type="Proteomes" id="UP000028073"/>
    </source>
</evidence>
<dbReference type="RefSeq" id="WP_034843302.1">
    <property type="nucleotide sequence ID" value="NZ_JOKH01000015.1"/>
</dbReference>
<name>A0A081MZ99_9GAMM</name>
<dbReference type="AlphaFoldDB" id="A0A081MZ99"/>
<comment type="caution">
    <text evidence="2">The sequence shown here is derived from an EMBL/GenBank/DDBJ whole genome shotgun (WGS) entry which is preliminary data.</text>
</comment>
<feature type="region of interest" description="Disordered" evidence="1">
    <location>
        <begin position="72"/>
        <end position="94"/>
    </location>
</feature>